<comment type="similarity">
    <text evidence="2">Belongs to the universal ribosomal protein uS4 family.</text>
</comment>
<dbReference type="Proteomes" id="UP001174909">
    <property type="component" value="Unassembled WGS sequence"/>
</dbReference>
<dbReference type="SUPFAM" id="SSF55174">
    <property type="entry name" value="Alpha-L RNA-binding motif"/>
    <property type="match status" value="1"/>
</dbReference>
<feature type="domain" description="Small ribosomal subunit protein uS4 N-terminal" evidence="10">
    <location>
        <begin position="78"/>
        <end position="163"/>
    </location>
</feature>
<dbReference type="InterPro" id="IPR036986">
    <property type="entry name" value="S4_RNA-bd_sf"/>
</dbReference>
<evidence type="ECO:0000256" key="7">
    <source>
        <dbReference type="PROSITE-ProRule" id="PRU00182"/>
    </source>
</evidence>
<dbReference type="Pfam" id="PF01479">
    <property type="entry name" value="S4"/>
    <property type="match status" value="1"/>
</dbReference>
<dbReference type="NCBIfam" id="TIGR01017">
    <property type="entry name" value="rpsD_bact"/>
    <property type="match status" value="1"/>
</dbReference>
<sequence length="274" mass="30810">MPRPRTRRRERRTVPQGRAYIYSTFNNTLVSITDTDGNVIASASAGTVGFKGSRKGTAFAAQRAAEQAARRGMDMGLRMIDVLIKGPGAGREAAIRCAVERRHSPPGNQTNRRRRPSDYGVHLREKQKARQIYGVMEGQFRRYMADAFSSPGITGSNLLRTLERRLDNIVYLLGFADSRKQARQMVMHGHIQVRGVKTNIPSFLVKAGDTISWREASKNSDFFRERTDGIPKRPVPTWLSLDVNEMIGEVVALPADEDLTQSINSRLIVEFYSR</sequence>
<comment type="similarity">
    <text evidence="1">Belongs to the universal ribosomal protein uS11 family.</text>
</comment>
<dbReference type="CDD" id="cd00165">
    <property type="entry name" value="S4"/>
    <property type="match status" value="1"/>
</dbReference>
<dbReference type="NCBIfam" id="NF003698">
    <property type="entry name" value="PRK05309.1"/>
    <property type="match status" value="1"/>
</dbReference>
<organism evidence="11 12">
    <name type="scientific">Geodia barretti</name>
    <name type="common">Barrett's horny sponge</name>
    <dbReference type="NCBI Taxonomy" id="519541"/>
    <lineage>
        <taxon>Eukaryota</taxon>
        <taxon>Metazoa</taxon>
        <taxon>Porifera</taxon>
        <taxon>Demospongiae</taxon>
        <taxon>Heteroscleromorpha</taxon>
        <taxon>Tetractinellida</taxon>
        <taxon>Astrophorina</taxon>
        <taxon>Geodiidae</taxon>
        <taxon>Geodia</taxon>
    </lineage>
</organism>
<dbReference type="NCBIfam" id="NF003717">
    <property type="entry name" value="PRK05327.1"/>
    <property type="match status" value="1"/>
</dbReference>
<evidence type="ECO:0000259" key="10">
    <source>
        <dbReference type="SMART" id="SM01390"/>
    </source>
</evidence>
<evidence type="ECO:0000256" key="1">
    <source>
        <dbReference type="ARBA" id="ARBA00006194"/>
    </source>
</evidence>
<dbReference type="Gene3D" id="3.10.290.10">
    <property type="entry name" value="RNA-binding S4 domain"/>
    <property type="match status" value="1"/>
</dbReference>
<dbReference type="GO" id="GO:0015935">
    <property type="term" value="C:small ribosomal subunit"/>
    <property type="evidence" value="ECO:0007669"/>
    <property type="project" value="InterPro"/>
</dbReference>
<dbReference type="SUPFAM" id="SSF53137">
    <property type="entry name" value="Translational machinery components"/>
    <property type="match status" value="1"/>
</dbReference>
<dbReference type="InterPro" id="IPR001971">
    <property type="entry name" value="Ribosomal_uS11"/>
</dbReference>
<evidence type="ECO:0000256" key="4">
    <source>
        <dbReference type="ARBA" id="ARBA00022884"/>
    </source>
</evidence>
<evidence type="ECO:0000256" key="6">
    <source>
        <dbReference type="ARBA" id="ARBA00023274"/>
    </source>
</evidence>
<dbReference type="GO" id="GO:0042274">
    <property type="term" value="P:ribosomal small subunit biogenesis"/>
    <property type="evidence" value="ECO:0007669"/>
    <property type="project" value="TreeGrafter"/>
</dbReference>
<evidence type="ECO:0000256" key="8">
    <source>
        <dbReference type="SAM" id="MobiDB-lite"/>
    </source>
</evidence>
<dbReference type="GO" id="GO:0006412">
    <property type="term" value="P:translation"/>
    <property type="evidence" value="ECO:0007669"/>
    <property type="project" value="InterPro"/>
</dbReference>
<dbReference type="SMART" id="SM01390">
    <property type="entry name" value="Ribosomal_S4"/>
    <property type="match status" value="1"/>
</dbReference>
<dbReference type="InterPro" id="IPR022801">
    <property type="entry name" value="Ribosomal_uS4"/>
</dbReference>
<dbReference type="EMBL" id="CASHTH010002212">
    <property type="protein sequence ID" value="CAI8026386.1"/>
    <property type="molecule type" value="Genomic_DNA"/>
</dbReference>
<evidence type="ECO:0000256" key="5">
    <source>
        <dbReference type="ARBA" id="ARBA00022980"/>
    </source>
</evidence>
<dbReference type="AlphaFoldDB" id="A0AA35SD10"/>
<proteinExistence type="inferred from homology"/>
<dbReference type="GO" id="GO:0003735">
    <property type="term" value="F:structural constituent of ribosome"/>
    <property type="evidence" value="ECO:0007669"/>
    <property type="project" value="InterPro"/>
</dbReference>
<dbReference type="HAMAP" id="MF_01306_B">
    <property type="entry name" value="Ribosomal_uS4_B"/>
    <property type="match status" value="1"/>
</dbReference>
<evidence type="ECO:0000313" key="11">
    <source>
        <dbReference type="EMBL" id="CAI8026386.1"/>
    </source>
</evidence>
<dbReference type="InterPro" id="IPR005709">
    <property type="entry name" value="Ribosomal_uS4_bac-type"/>
</dbReference>
<dbReference type="Gene3D" id="1.10.1050.10">
    <property type="entry name" value="Ribosomal Protein S4 Delta 41, Chain A, domain 1"/>
    <property type="match status" value="1"/>
</dbReference>
<evidence type="ECO:0000256" key="2">
    <source>
        <dbReference type="ARBA" id="ARBA00007465"/>
    </source>
</evidence>
<keyword evidence="5 11" id="KW-0689">Ribosomal protein</keyword>
<keyword evidence="12" id="KW-1185">Reference proteome</keyword>
<accession>A0AA35SD10</accession>
<dbReference type="PROSITE" id="PS50889">
    <property type="entry name" value="S4"/>
    <property type="match status" value="1"/>
</dbReference>
<reference evidence="11" key="1">
    <citation type="submission" date="2023-03" db="EMBL/GenBank/DDBJ databases">
        <authorList>
            <person name="Steffen K."/>
            <person name="Cardenas P."/>
        </authorList>
    </citation>
    <scope>NUCLEOTIDE SEQUENCE</scope>
</reference>
<keyword evidence="6" id="KW-0687">Ribonucleoprotein</keyword>
<dbReference type="InterPro" id="IPR002942">
    <property type="entry name" value="S4_RNA-bd"/>
</dbReference>
<keyword evidence="4 7" id="KW-0694">RNA-binding</keyword>
<evidence type="ECO:0000256" key="3">
    <source>
        <dbReference type="ARBA" id="ARBA00022730"/>
    </source>
</evidence>
<protein>
    <submittedName>
        <fullName evidence="11">30S ribosomal protein S4</fullName>
    </submittedName>
</protein>
<dbReference type="HAMAP" id="MF_01310">
    <property type="entry name" value="Ribosomal_uS11"/>
    <property type="match status" value="1"/>
</dbReference>
<dbReference type="PANTHER" id="PTHR11831">
    <property type="entry name" value="30S 40S RIBOSOMAL PROTEIN"/>
    <property type="match status" value="1"/>
</dbReference>
<comment type="caution">
    <text evidence="11">The sequence shown here is derived from an EMBL/GenBank/DDBJ whole genome shotgun (WGS) entry which is preliminary data.</text>
</comment>
<dbReference type="GO" id="GO:0019843">
    <property type="term" value="F:rRNA binding"/>
    <property type="evidence" value="ECO:0007669"/>
    <property type="project" value="UniProtKB-KW"/>
</dbReference>
<dbReference type="Pfam" id="PF00411">
    <property type="entry name" value="Ribosomal_S11"/>
    <property type="match status" value="1"/>
</dbReference>
<dbReference type="PANTHER" id="PTHR11831:SF4">
    <property type="entry name" value="SMALL RIBOSOMAL SUBUNIT PROTEIN US4M"/>
    <property type="match status" value="1"/>
</dbReference>
<dbReference type="Gene3D" id="3.30.420.80">
    <property type="entry name" value="Ribosomal protein S11"/>
    <property type="match status" value="1"/>
</dbReference>
<feature type="region of interest" description="Disordered" evidence="8">
    <location>
        <begin position="101"/>
        <end position="122"/>
    </location>
</feature>
<evidence type="ECO:0000259" key="9">
    <source>
        <dbReference type="SMART" id="SM00363"/>
    </source>
</evidence>
<dbReference type="InterPro" id="IPR036967">
    <property type="entry name" value="Ribosomal_uS11_sf"/>
</dbReference>
<name>A0AA35SD10_GEOBA</name>
<dbReference type="FunFam" id="3.10.290.10:FF:000001">
    <property type="entry name" value="30S ribosomal protein S4"/>
    <property type="match status" value="1"/>
</dbReference>
<dbReference type="InterPro" id="IPR001912">
    <property type="entry name" value="Ribosomal_uS4_N"/>
</dbReference>
<evidence type="ECO:0000313" key="12">
    <source>
        <dbReference type="Proteomes" id="UP001174909"/>
    </source>
</evidence>
<gene>
    <name evidence="11" type="ORF">GBAR_LOCUS15159</name>
</gene>
<dbReference type="SMART" id="SM00363">
    <property type="entry name" value="S4"/>
    <property type="match status" value="1"/>
</dbReference>
<keyword evidence="3" id="KW-0699">rRNA-binding</keyword>
<feature type="domain" description="RNA-binding S4" evidence="9">
    <location>
        <begin position="164"/>
        <end position="228"/>
    </location>
</feature>